<organism evidence="2 4">
    <name type="scientific">Sphingobium xenophagum</name>
    <dbReference type="NCBI Taxonomy" id="121428"/>
    <lineage>
        <taxon>Bacteria</taxon>
        <taxon>Pseudomonadati</taxon>
        <taxon>Pseudomonadota</taxon>
        <taxon>Alphaproteobacteria</taxon>
        <taxon>Sphingomonadales</taxon>
        <taxon>Sphingomonadaceae</taxon>
        <taxon>Sphingobium</taxon>
    </lineage>
</organism>
<reference evidence="3 5" key="1">
    <citation type="submission" date="2014-12" db="EMBL/GenBank/DDBJ databases">
        <title>Whole genome sequencing of Sphingobium xenophagum OW59.</title>
        <authorList>
            <person name="Ohta Y."/>
            <person name="Nishi S."/>
            <person name="Hatada Y."/>
        </authorList>
    </citation>
    <scope>NUCLEOTIDE SEQUENCE [LARGE SCALE GENOMIC DNA]</scope>
    <source>
        <strain evidence="3 5">OW59</strain>
    </source>
</reference>
<dbReference type="InterPro" id="IPR007047">
    <property type="entry name" value="Flp_Fap"/>
</dbReference>
<keyword evidence="1" id="KW-1133">Transmembrane helix</keyword>
<dbReference type="Proteomes" id="UP000217141">
    <property type="component" value="Chromosome I"/>
</dbReference>
<dbReference type="RefSeq" id="WP_017182812.1">
    <property type="nucleotide sequence ID" value="NZ_BBQY01000004.1"/>
</dbReference>
<feature type="transmembrane region" description="Helical" evidence="1">
    <location>
        <begin position="21"/>
        <end position="44"/>
    </location>
</feature>
<evidence type="ECO:0000313" key="3">
    <source>
        <dbReference type="EMBL" id="GBH30227.1"/>
    </source>
</evidence>
<dbReference type="Pfam" id="PF04964">
    <property type="entry name" value="Flp_Fap"/>
    <property type="match status" value="1"/>
</dbReference>
<reference evidence="2 4" key="2">
    <citation type="submission" date="2017-08" db="EMBL/GenBank/DDBJ databases">
        <title>Whole Genome Sequence of Sphingobium hydrophobicum C1: Insights into Adaption to the Electronic-waste Contaminated Sediment.</title>
        <authorList>
            <person name="Song D."/>
            <person name="Chen X."/>
            <person name="Xu M."/>
        </authorList>
    </citation>
    <scope>NUCLEOTIDE SEQUENCE [LARGE SCALE GENOMIC DNA]</scope>
    <source>
        <strain evidence="2 4">C1</strain>
    </source>
</reference>
<dbReference type="STRING" id="1192759.GCA_000277525_01961"/>
<gene>
    <name evidence="2" type="ORF">CJD35_01425</name>
    <name evidence="3" type="ORF">MBESOW_P1481</name>
</gene>
<keyword evidence="1" id="KW-0812">Transmembrane</keyword>
<dbReference type="AlphaFoldDB" id="A0A249MPK0"/>
<proteinExistence type="predicted"/>
<name>A0A249MPK0_SPHXE</name>
<keyword evidence="5" id="KW-1185">Reference proteome</keyword>
<accession>A0A249MPK0</accession>
<accession>A0A401J0R4</accession>
<evidence type="ECO:0000313" key="4">
    <source>
        <dbReference type="Proteomes" id="UP000217141"/>
    </source>
</evidence>
<dbReference type="Proteomes" id="UP000290975">
    <property type="component" value="Unassembled WGS sequence"/>
</dbReference>
<dbReference type="EMBL" id="CP022745">
    <property type="protein sequence ID" value="ASY43258.1"/>
    <property type="molecule type" value="Genomic_DNA"/>
</dbReference>
<dbReference type="EMBL" id="BBQY01000004">
    <property type="protein sequence ID" value="GBH30227.1"/>
    <property type="molecule type" value="Genomic_DNA"/>
</dbReference>
<evidence type="ECO:0000313" key="2">
    <source>
        <dbReference type="EMBL" id="ASY43258.1"/>
    </source>
</evidence>
<evidence type="ECO:0000313" key="5">
    <source>
        <dbReference type="Proteomes" id="UP000290975"/>
    </source>
</evidence>
<protein>
    <submittedName>
        <fullName evidence="2">Flp family type IVb pilin</fullName>
    </submittedName>
    <submittedName>
        <fullName evidence="3">Pilus assembly protein Flp/PilA</fullName>
    </submittedName>
</protein>
<keyword evidence="1" id="KW-0472">Membrane</keyword>
<evidence type="ECO:0000256" key="1">
    <source>
        <dbReference type="SAM" id="Phobius"/>
    </source>
</evidence>
<sequence>MRGFIEIIARLGLIRCERGATAVEYGLIIAMVVLAMITALTNVANKTTGMWNNVAHEVTSR</sequence>
<dbReference type="KEGG" id="shyd:CJD35_01425"/>